<protein>
    <submittedName>
        <fullName evidence="1">Uncharacterized protein</fullName>
    </submittedName>
</protein>
<dbReference type="Proteomes" id="UP001486808">
    <property type="component" value="Unassembled WGS sequence"/>
</dbReference>
<organism evidence="1 2">
    <name type="scientific">Halopseudomonas sabulinigri</name>
    <dbReference type="NCBI Taxonomy" id="472181"/>
    <lineage>
        <taxon>Bacteria</taxon>
        <taxon>Pseudomonadati</taxon>
        <taxon>Pseudomonadota</taxon>
        <taxon>Gammaproteobacteria</taxon>
        <taxon>Pseudomonadales</taxon>
        <taxon>Pseudomonadaceae</taxon>
        <taxon>Halopseudomonas</taxon>
    </lineage>
</organism>
<keyword evidence="2" id="KW-1185">Reference proteome</keyword>
<accession>A0ABP9ZRG6</accession>
<dbReference type="RefSeq" id="WP_353388753.1">
    <property type="nucleotide sequence ID" value="NZ_BAABWD010000002.1"/>
</dbReference>
<name>A0ABP9ZRG6_9GAMM</name>
<comment type="caution">
    <text evidence="1">The sequence shown here is derived from an EMBL/GenBank/DDBJ whole genome shotgun (WGS) entry which is preliminary data.</text>
</comment>
<gene>
    <name evidence="1" type="ORF">NBRC116187_24210</name>
</gene>
<evidence type="ECO:0000313" key="2">
    <source>
        <dbReference type="Proteomes" id="UP001486808"/>
    </source>
</evidence>
<sequence length="78" mass="8237">MEFFGYTKASAPADECHPVGLTGVTISASPVEITAIAQFLPHCAKEIEALGKGVEHEHFACEREGDPPLLVFNPGAGE</sequence>
<evidence type="ECO:0000313" key="1">
    <source>
        <dbReference type="EMBL" id="GAA6132061.1"/>
    </source>
</evidence>
<proteinExistence type="predicted"/>
<reference evidence="1 2" key="1">
    <citation type="submission" date="2024-04" db="EMBL/GenBank/DDBJ databases">
        <title>Draft genome sequence of Halopseudomonas sabulinigri NBRC 116187.</title>
        <authorList>
            <person name="Miyakawa T."/>
            <person name="Kusuya Y."/>
            <person name="Miura T."/>
        </authorList>
    </citation>
    <scope>NUCLEOTIDE SEQUENCE [LARGE SCALE GENOMIC DNA]</scope>
    <source>
        <strain evidence="1 2">4NH20-0042</strain>
    </source>
</reference>
<dbReference type="EMBL" id="BAABWD010000002">
    <property type="protein sequence ID" value="GAA6132061.1"/>
    <property type="molecule type" value="Genomic_DNA"/>
</dbReference>